<proteinExistence type="predicted"/>
<protein>
    <submittedName>
        <fullName evidence="1">Uncharacterized protein</fullName>
    </submittedName>
</protein>
<organism evidence="1 2">
    <name type="scientific">Enterobacteria phage SEGD1</name>
    <dbReference type="NCBI Taxonomy" id="1805456"/>
    <lineage>
        <taxon>Viruses</taxon>
        <taxon>Duplodnaviria</taxon>
        <taxon>Heunggongvirae</taxon>
        <taxon>Uroviricota</taxon>
        <taxon>Caudoviricetes</taxon>
        <taxon>Chimalliviridae</taxon>
        <taxon>Seoulvirus</taxon>
        <taxon>Seoulvirus SPN3US</taxon>
    </lineage>
</organism>
<dbReference type="Proteomes" id="UP000223976">
    <property type="component" value="Segment"/>
</dbReference>
<accession>A0A142IID9</accession>
<reference evidence="1 2" key="1">
    <citation type="submission" date="2016-02" db="EMBL/GenBank/DDBJ databases">
        <title>Complete genome sequence of a polyvalent bacteriophage, SEGD1, simultaneously inhibiting both Salmonella enterica and Escherichia coli O157:H7.</title>
        <authorList>
            <person name="Fan J."/>
            <person name="Ma J."/>
        </authorList>
    </citation>
    <scope>NUCLEOTIDE SEQUENCE [LARGE SCALE GENOMIC DNA]</scope>
</reference>
<dbReference type="EMBL" id="KU726251">
    <property type="protein sequence ID" value="AMR59727.1"/>
    <property type="molecule type" value="Genomic_DNA"/>
</dbReference>
<evidence type="ECO:0000313" key="2">
    <source>
        <dbReference type="Proteomes" id="UP000223976"/>
    </source>
</evidence>
<name>A0A142IID9_9CAUD</name>
<sequence>MFKDAIRKIKEAGEIVPFNRAIAEGVGYTQAKDGIHDRVATILRRELTYDEIDNPKLPEGLTVLGCRQMSPFEAFIFKLSKSDNNSRNNRGRSIINISSTDTYMVMASFRVPGDPRPVQRPMSLPFIRRGGLMNYYGTTYHVAPVIHQPGICREHGGIFINFDFTRKVSIKFCKKPTKILVNGRPEQLFLPGTSNLFVSTGQIGHDTDEKPLMYWLFGRYGFKQAVKRYAGVDVAIWPAIKVRDVDLTKYVVIQSGEPQLAKTIQYVLLVKREDMPNTDAGRWDQNEHLLLVATAAFFKAAHYYAGKQNSKNGRAPTLPGLFTQINEMAMDEDIANLNSAASWREVLGRSIRGLKPSDIELSRSMDSHFQECERYVNSTFRGELMANDPSIPDDLDMFDFLWYTTQLMVRTRLTKQDDIPSMYGKRLTVTDYLLLGQRGFTTTISKIRWKLGQLEHRTPETAAKSIRDALNKQIVLNLVMRTITSNGGISFFNASTESMVLAVSTHAIGQTETDAKRSKKGGKTVNLNDRTKHASASHLECGNVYYIPKSAPFKANILNPYMKTNPSLVMMRNPKLDPYIRPTEEDIAKIGR</sequence>
<evidence type="ECO:0000313" key="1">
    <source>
        <dbReference type="EMBL" id="AMR59727.1"/>
    </source>
</evidence>
<gene>
    <name evidence="1" type="ORF">SEGD1_078</name>
</gene>